<evidence type="ECO:0000256" key="3">
    <source>
        <dbReference type="SAM" id="MobiDB-lite"/>
    </source>
</evidence>
<dbReference type="InterPro" id="IPR023210">
    <property type="entry name" value="NADP_OxRdtase_dom"/>
</dbReference>
<dbReference type="Pfam" id="PF00248">
    <property type="entry name" value="Aldo_ket_red"/>
    <property type="match status" value="1"/>
</dbReference>
<evidence type="ECO:0000313" key="5">
    <source>
        <dbReference type="EMBL" id="KAJ2931099.1"/>
    </source>
</evidence>
<accession>A0A9W8JBP9</accession>
<evidence type="ECO:0000256" key="2">
    <source>
        <dbReference type="ARBA" id="ARBA00038157"/>
    </source>
</evidence>
<feature type="non-terminal residue" evidence="5">
    <location>
        <position position="1"/>
    </location>
</feature>
<comment type="similarity">
    <text evidence="2">Belongs to the aldo/keto reductase family. Aldo/keto reductase 2 subfamily.</text>
</comment>
<dbReference type="InterPro" id="IPR036812">
    <property type="entry name" value="NAD(P)_OxRdtase_dom_sf"/>
</dbReference>
<feature type="region of interest" description="Disordered" evidence="3">
    <location>
        <begin position="371"/>
        <end position="390"/>
    </location>
</feature>
<dbReference type="OrthoDB" id="48988at2759"/>
<dbReference type="Gene3D" id="3.20.20.100">
    <property type="entry name" value="NADP-dependent oxidoreductase domain"/>
    <property type="match status" value="1"/>
</dbReference>
<sequence length="390" mass="43472">MALFTPSEQPASKLGHLRQLSKRAGVHVSPFQLGGMSIGESPWASVGMGNMTKESSFKLLDAFWEQGGNFIDTAGNYQDNTSEQFIGEWAEARGIRDHLVIATKFSSNRWLEPHSVKRAAFTGNSSKALKTTIEASLKDLRTHYIDILYLHWWDWDTSIYEVMDALHGYVERGVVLYLGISDTPAWIVARANEYARQQGKTPFSIYQTAYSIMERSAEREIIPLVRDEGMALAPFGVLCGGKLRSDEEEERRKKSGEKGRNMPWMTSWERTPEEKKVCDALDKVRAEVGAKSLTSVAIAYVLHKAPFVFPIIGGRKPEQIIANIEALDISLTDEQIAFLDTAKPLDPGFPNFMIGDGTSYPAGLIWSTLTKTPRAPPIRPNQVPAASKTF</sequence>
<dbReference type="Proteomes" id="UP001140091">
    <property type="component" value="Unassembled WGS sequence"/>
</dbReference>
<comment type="caution">
    <text evidence="5">The sequence shown here is derived from an EMBL/GenBank/DDBJ whole genome shotgun (WGS) entry which is preliminary data.</text>
</comment>
<dbReference type="EMBL" id="JANBPK010000811">
    <property type="protein sequence ID" value="KAJ2931099.1"/>
    <property type="molecule type" value="Genomic_DNA"/>
</dbReference>
<feature type="domain" description="NADP-dependent oxidoreductase" evidence="4">
    <location>
        <begin position="32"/>
        <end position="341"/>
    </location>
</feature>
<proteinExistence type="inferred from homology"/>
<name>A0A9W8JBP9_9AGAR</name>
<evidence type="ECO:0000259" key="4">
    <source>
        <dbReference type="Pfam" id="PF00248"/>
    </source>
</evidence>
<dbReference type="GO" id="GO:0016491">
    <property type="term" value="F:oxidoreductase activity"/>
    <property type="evidence" value="ECO:0007669"/>
    <property type="project" value="UniProtKB-KW"/>
</dbReference>
<organism evidence="5 6">
    <name type="scientific">Candolleomyces eurysporus</name>
    <dbReference type="NCBI Taxonomy" id="2828524"/>
    <lineage>
        <taxon>Eukaryota</taxon>
        <taxon>Fungi</taxon>
        <taxon>Dikarya</taxon>
        <taxon>Basidiomycota</taxon>
        <taxon>Agaricomycotina</taxon>
        <taxon>Agaricomycetes</taxon>
        <taxon>Agaricomycetidae</taxon>
        <taxon>Agaricales</taxon>
        <taxon>Agaricineae</taxon>
        <taxon>Psathyrellaceae</taxon>
        <taxon>Candolleomyces</taxon>
    </lineage>
</organism>
<keyword evidence="6" id="KW-1185">Reference proteome</keyword>
<dbReference type="InterPro" id="IPR050523">
    <property type="entry name" value="AKR_Detox_Biosynth"/>
</dbReference>
<evidence type="ECO:0000256" key="1">
    <source>
        <dbReference type="ARBA" id="ARBA00023002"/>
    </source>
</evidence>
<reference evidence="5" key="1">
    <citation type="submission" date="2022-06" db="EMBL/GenBank/DDBJ databases">
        <title>Genome Sequence of Candolleomyces eurysporus.</title>
        <authorList>
            <person name="Buettner E."/>
        </authorList>
    </citation>
    <scope>NUCLEOTIDE SEQUENCE</scope>
    <source>
        <strain evidence="5">VTCC 930004</strain>
    </source>
</reference>
<dbReference type="PANTHER" id="PTHR43364:SF2">
    <property type="entry name" value="ARYL-ALCOHOL DEHYDROGENASE AAD10-RELATED"/>
    <property type="match status" value="1"/>
</dbReference>
<gene>
    <name evidence="5" type="ORF">H1R20_g5993</name>
</gene>
<dbReference type="SUPFAM" id="SSF51430">
    <property type="entry name" value="NAD(P)-linked oxidoreductase"/>
    <property type="match status" value="1"/>
</dbReference>
<keyword evidence="1" id="KW-0560">Oxidoreductase</keyword>
<dbReference type="PANTHER" id="PTHR43364">
    <property type="entry name" value="NADH-SPECIFIC METHYLGLYOXAL REDUCTASE-RELATED"/>
    <property type="match status" value="1"/>
</dbReference>
<dbReference type="AlphaFoldDB" id="A0A9W8JBP9"/>
<evidence type="ECO:0000313" key="6">
    <source>
        <dbReference type="Proteomes" id="UP001140091"/>
    </source>
</evidence>
<protein>
    <recommendedName>
        <fullName evidence="4">NADP-dependent oxidoreductase domain-containing protein</fullName>
    </recommendedName>
</protein>